<accession>A0A6G0Y011</accession>
<reference evidence="4 5" key="1">
    <citation type="submission" date="2019-08" db="EMBL/GenBank/DDBJ databases">
        <title>Whole genome of Aphis craccivora.</title>
        <authorList>
            <person name="Voronova N.V."/>
            <person name="Shulinski R.S."/>
            <person name="Bandarenka Y.V."/>
            <person name="Zhorov D.G."/>
            <person name="Warner D."/>
        </authorList>
    </citation>
    <scope>NUCLEOTIDE SEQUENCE [LARGE SCALE GENOMIC DNA]</scope>
    <source>
        <strain evidence="4">180601</strain>
        <tissue evidence="4">Whole Body</tissue>
    </source>
</reference>
<dbReference type="InterPro" id="IPR052958">
    <property type="entry name" value="IFN-induced_PKR_regulator"/>
</dbReference>
<sequence>MTALVTAWAVVGRCRTRRPERPLTQRTYVAGGLTHERQTAPTVLSGQSKTHAVVRKHINDNNPSVKHKLDEGDSEQNDDQVQLKKSKNNDNLSTNTQLDDFILLKPDIGFYIGKTNIDDLTKKAILENHWYPSADYVFPHSEHNRNNKHRKRYPSFKHLKSYNWLVLSDLCQDGQNGTLNMHARNKYHHNAVESGKIFLRTYLCPGKDIINQVCSQRVQQIKDNRERLCPIIESLIFCGRQNIALRGHRDDGSLIDIDRDDNNASITSNEGNFRELLRLRIRSGDEKLKKHIETTSSRSTYIGKNTQNDILNCIGKVIKTHIVSNVKNAGVYSIMFDETTDISGNEQLTLVLRYVMNNEIHEDFVTFVDAYQSIRQEDKSNSGESKLTGHAIGHIVIDILTNDFGLDLKLCVGICTDGCSVMISQDCGAVTEILKQCTNAVRCPCYNHALNNSLAQSSKVVSVRNAIGILKEIISFFNASAKRHLVLKNILGKTLTGLCQTRWIEMHDGILQFKSALPKVVEALTVVSMWSERTSSSKASILLSAINNSEFIISLFAMVDVLKLTMPISRLLQSTSLDLANASSLIDGVKDILEEKRKHCVSEFNTIFSNASDLATVIGFELRLPRIAGKQINRSNYQAKDTEQYYLRSIYLPLLDNVKTDMTSRLSTSTLEAFDLRLLIPKTIVMLTDKNCWEKKNIIKRIVNVATKFSTLNAQAITPDLLEGEIMLWIHKWKKCTPDQRPITALDALTECDIHIDDKIFLTIRFYLQILATLPVSVASAERSFSTLRRVKTWLRSRMDEDRLTSLCLLNVHQNINVYEKNDDIIEIFAKQKKRRLEFVI</sequence>
<dbReference type="SUPFAM" id="SSF53098">
    <property type="entry name" value="Ribonuclease H-like"/>
    <property type="match status" value="1"/>
</dbReference>
<dbReference type="GO" id="GO:0046983">
    <property type="term" value="F:protein dimerization activity"/>
    <property type="evidence" value="ECO:0007669"/>
    <property type="project" value="InterPro"/>
</dbReference>
<keyword evidence="5" id="KW-1185">Reference proteome</keyword>
<comment type="caution">
    <text evidence="4">The sequence shown here is derived from an EMBL/GenBank/DDBJ whole genome shotgun (WGS) entry which is preliminary data.</text>
</comment>
<dbReference type="InterPro" id="IPR025398">
    <property type="entry name" value="DUF4371"/>
</dbReference>
<organism evidence="4 5">
    <name type="scientific">Aphis craccivora</name>
    <name type="common">Cowpea aphid</name>
    <dbReference type="NCBI Taxonomy" id="307492"/>
    <lineage>
        <taxon>Eukaryota</taxon>
        <taxon>Metazoa</taxon>
        <taxon>Ecdysozoa</taxon>
        <taxon>Arthropoda</taxon>
        <taxon>Hexapoda</taxon>
        <taxon>Insecta</taxon>
        <taxon>Pterygota</taxon>
        <taxon>Neoptera</taxon>
        <taxon>Paraneoptera</taxon>
        <taxon>Hemiptera</taxon>
        <taxon>Sternorrhyncha</taxon>
        <taxon>Aphidomorpha</taxon>
        <taxon>Aphidoidea</taxon>
        <taxon>Aphididae</taxon>
        <taxon>Aphidini</taxon>
        <taxon>Aphis</taxon>
        <taxon>Aphis</taxon>
    </lineage>
</organism>
<evidence type="ECO:0000259" key="2">
    <source>
        <dbReference type="Pfam" id="PF05699"/>
    </source>
</evidence>
<dbReference type="PANTHER" id="PTHR46289">
    <property type="entry name" value="52 KDA REPRESSOR OF THE INHIBITOR OF THE PROTEIN KINASE-LIKE PROTEIN-RELATED"/>
    <property type="match status" value="1"/>
</dbReference>
<dbReference type="InterPro" id="IPR012337">
    <property type="entry name" value="RNaseH-like_sf"/>
</dbReference>
<dbReference type="PANTHER" id="PTHR46289:SF14">
    <property type="entry name" value="DUF4371 DOMAIN-CONTAINING PROTEIN"/>
    <property type="match status" value="1"/>
</dbReference>
<evidence type="ECO:0000259" key="3">
    <source>
        <dbReference type="Pfam" id="PF14291"/>
    </source>
</evidence>
<dbReference type="Proteomes" id="UP000478052">
    <property type="component" value="Unassembled WGS sequence"/>
</dbReference>
<evidence type="ECO:0000313" key="4">
    <source>
        <dbReference type="EMBL" id="KAF0746530.1"/>
    </source>
</evidence>
<feature type="region of interest" description="Disordered" evidence="1">
    <location>
        <begin position="59"/>
        <end position="91"/>
    </location>
</feature>
<evidence type="ECO:0000256" key="1">
    <source>
        <dbReference type="SAM" id="MobiDB-lite"/>
    </source>
</evidence>
<name>A0A6G0Y011_APHCR</name>
<gene>
    <name evidence="4" type="ORF">FWK35_00024374</name>
</gene>
<proteinExistence type="predicted"/>
<dbReference type="Pfam" id="PF14291">
    <property type="entry name" value="DUF4371"/>
    <property type="match status" value="1"/>
</dbReference>
<dbReference type="OrthoDB" id="6602231at2759"/>
<dbReference type="InterPro" id="IPR008906">
    <property type="entry name" value="HATC_C_dom"/>
</dbReference>
<evidence type="ECO:0000313" key="5">
    <source>
        <dbReference type="Proteomes" id="UP000478052"/>
    </source>
</evidence>
<dbReference type="EMBL" id="VUJU01007175">
    <property type="protein sequence ID" value="KAF0746530.1"/>
    <property type="molecule type" value="Genomic_DNA"/>
</dbReference>
<dbReference type="AlphaFoldDB" id="A0A6G0Y011"/>
<feature type="domain" description="HAT C-terminal dimerisation" evidence="2">
    <location>
        <begin position="769"/>
        <end position="816"/>
    </location>
</feature>
<feature type="domain" description="DUF4371" evidence="3">
    <location>
        <begin position="262"/>
        <end position="423"/>
    </location>
</feature>
<dbReference type="Pfam" id="PF05699">
    <property type="entry name" value="Dimer_Tnp_hAT"/>
    <property type="match status" value="1"/>
</dbReference>
<protein>
    <submittedName>
        <fullName evidence="4">52 kDa repressor of the inhibitor of the protein kinase-like</fullName>
    </submittedName>
</protein>